<sequence length="130" mass="14919">MRSERRCLLVCLLLLLTGMRDPFRPPDDRCGSAELARWRYRGFVAEVGLMYDGKQRWYRVRQGEALAGWRVVSLDKNALVVEIGKGCEPAQWRWQREGERNEKSRDNRSAADRLRDEPGSRTKTGHAGGG</sequence>
<dbReference type="RefSeq" id="WP_310827636.1">
    <property type="nucleotide sequence ID" value="NZ_JAQGEC010000024.1"/>
</dbReference>
<proteinExistence type="predicted"/>
<name>A0AAE4DTF0_9ENTR</name>
<accession>A0AAE4DTF0</accession>
<evidence type="ECO:0000256" key="1">
    <source>
        <dbReference type="SAM" id="MobiDB-lite"/>
    </source>
</evidence>
<comment type="caution">
    <text evidence="2">The sequence shown here is derived from an EMBL/GenBank/DDBJ whole genome shotgun (WGS) entry which is preliminary data.</text>
</comment>
<feature type="compositionally biased region" description="Basic and acidic residues" evidence="1">
    <location>
        <begin position="94"/>
        <end position="120"/>
    </location>
</feature>
<evidence type="ECO:0000313" key="2">
    <source>
        <dbReference type="EMBL" id="MDR9892623.1"/>
    </source>
</evidence>
<protein>
    <submittedName>
        <fullName evidence="2">HofP DNA utilization family protein</fullName>
    </submittedName>
</protein>
<evidence type="ECO:0000313" key="3">
    <source>
        <dbReference type="Proteomes" id="UP001248822"/>
    </source>
</evidence>
<organism evidence="2 3">
    <name type="scientific">Pseudenterobacter timonensis</name>
    <dbReference type="NCBI Taxonomy" id="1755099"/>
    <lineage>
        <taxon>Bacteria</taxon>
        <taxon>Pseudomonadati</taxon>
        <taxon>Pseudomonadota</taxon>
        <taxon>Gammaproteobacteria</taxon>
        <taxon>Enterobacterales</taxon>
        <taxon>Enterobacteriaceae</taxon>
        <taxon>Pseudenterobacter</taxon>
    </lineage>
</organism>
<reference evidence="2" key="1">
    <citation type="submission" date="2022-12" db="EMBL/GenBank/DDBJ databases">
        <title>NDM-1 containing novel ST 2018 Pseudenterobacter timonensis.</title>
        <authorList>
            <person name="Halder G."/>
            <person name="Mandal S."/>
            <person name="Dutta S."/>
        </authorList>
    </citation>
    <scope>NUCLEOTIDE SEQUENCE</scope>
    <source>
        <strain evidence="2">CNCI147</strain>
    </source>
</reference>
<dbReference type="InterPro" id="IPR019684">
    <property type="entry name" value="HofP"/>
</dbReference>
<dbReference type="AlphaFoldDB" id="A0AAE4DTF0"/>
<dbReference type="EMBL" id="JAQGEC010000024">
    <property type="protein sequence ID" value="MDR9892623.1"/>
    <property type="molecule type" value="Genomic_DNA"/>
</dbReference>
<dbReference type="Pfam" id="PF10748">
    <property type="entry name" value="HofP"/>
    <property type="match status" value="1"/>
</dbReference>
<gene>
    <name evidence="2" type="ORF">O7047_20605</name>
</gene>
<feature type="region of interest" description="Disordered" evidence="1">
    <location>
        <begin position="94"/>
        <end position="130"/>
    </location>
</feature>
<dbReference type="Proteomes" id="UP001248822">
    <property type="component" value="Unassembled WGS sequence"/>
</dbReference>